<dbReference type="Proteomes" id="UP001589906">
    <property type="component" value="Unassembled WGS sequence"/>
</dbReference>
<protein>
    <submittedName>
        <fullName evidence="1">SRPBCC family protein</fullName>
    </submittedName>
</protein>
<dbReference type="Pfam" id="PF10604">
    <property type="entry name" value="Polyketide_cyc2"/>
    <property type="match status" value="1"/>
</dbReference>
<keyword evidence="2" id="KW-1185">Reference proteome</keyword>
<dbReference type="CDD" id="cd07822">
    <property type="entry name" value="SRPBCC_4"/>
    <property type="match status" value="1"/>
</dbReference>
<dbReference type="RefSeq" id="WP_376835704.1">
    <property type="nucleotide sequence ID" value="NZ_JBHLSW010000005.1"/>
</dbReference>
<accession>A0ABV6R284</accession>
<sequence>MSTVMRVESRVGVRATSERIWDLFADFGDWSRWNPYEGDVQGTLGIGAPVALTERLPGLKERRVEARLGDWQPYAQLVWHERRGWQFRATRYFEIEELEPGSCIVANGLIVGGLVGEWWFDKHRRKVKEAYAEIGEAIRRAAEG</sequence>
<dbReference type="InterPro" id="IPR023393">
    <property type="entry name" value="START-like_dom_sf"/>
</dbReference>
<name>A0ABV6R284_9CAUL</name>
<proteinExistence type="predicted"/>
<gene>
    <name evidence="1" type="ORF">ACFFGE_07560</name>
</gene>
<dbReference type="Gene3D" id="3.30.530.20">
    <property type="match status" value="1"/>
</dbReference>
<evidence type="ECO:0000313" key="1">
    <source>
        <dbReference type="EMBL" id="MFC0633734.1"/>
    </source>
</evidence>
<dbReference type="SUPFAM" id="SSF55961">
    <property type="entry name" value="Bet v1-like"/>
    <property type="match status" value="1"/>
</dbReference>
<reference evidence="1 2" key="1">
    <citation type="submission" date="2024-09" db="EMBL/GenBank/DDBJ databases">
        <authorList>
            <person name="Sun Q."/>
            <person name="Mori K."/>
        </authorList>
    </citation>
    <scope>NUCLEOTIDE SEQUENCE [LARGE SCALE GENOMIC DNA]</scope>
    <source>
        <strain evidence="1 2">NCAIM B.02621</strain>
    </source>
</reference>
<dbReference type="EMBL" id="JBHLSW010000005">
    <property type="protein sequence ID" value="MFC0633734.1"/>
    <property type="molecule type" value="Genomic_DNA"/>
</dbReference>
<organism evidence="1 2">
    <name type="scientific">Brevundimonas balnearis</name>
    <dbReference type="NCBI Taxonomy" id="1572858"/>
    <lineage>
        <taxon>Bacteria</taxon>
        <taxon>Pseudomonadati</taxon>
        <taxon>Pseudomonadota</taxon>
        <taxon>Alphaproteobacteria</taxon>
        <taxon>Caulobacterales</taxon>
        <taxon>Caulobacteraceae</taxon>
        <taxon>Brevundimonas</taxon>
    </lineage>
</organism>
<comment type="caution">
    <text evidence="1">The sequence shown here is derived from an EMBL/GenBank/DDBJ whole genome shotgun (WGS) entry which is preliminary data.</text>
</comment>
<dbReference type="InterPro" id="IPR019587">
    <property type="entry name" value="Polyketide_cyclase/dehydratase"/>
</dbReference>
<evidence type="ECO:0000313" key="2">
    <source>
        <dbReference type="Proteomes" id="UP001589906"/>
    </source>
</evidence>